<feature type="transmembrane region" description="Helical" evidence="1">
    <location>
        <begin position="38"/>
        <end position="63"/>
    </location>
</feature>
<gene>
    <name evidence="2" type="ORF">A2Y82_03165</name>
</gene>
<organism evidence="2 3">
    <name type="scientific">Candidatus Buchananbacteria bacterium RBG_13_36_9</name>
    <dbReference type="NCBI Taxonomy" id="1797530"/>
    <lineage>
        <taxon>Bacteria</taxon>
        <taxon>Candidatus Buchananiibacteriota</taxon>
    </lineage>
</organism>
<sequence length="107" mass="12440">MKKLSNFEINYWLQRGLKIIVPLAIVIAFIFRNPCQEAGFLAGLWQGAFAPITILFSFFFVAFNEDPFAMWIFFKLISPINNGPGGYYWGFMIGLLFVFIWGLRDER</sequence>
<dbReference type="AlphaFoldDB" id="A0A1G1XQ53"/>
<dbReference type="Proteomes" id="UP000176498">
    <property type="component" value="Unassembled WGS sequence"/>
</dbReference>
<reference evidence="2 3" key="1">
    <citation type="journal article" date="2016" name="Nat. Commun.">
        <title>Thousands of microbial genomes shed light on interconnected biogeochemical processes in an aquifer system.</title>
        <authorList>
            <person name="Anantharaman K."/>
            <person name="Brown C.T."/>
            <person name="Hug L.A."/>
            <person name="Sharon I."/>
            <person name="Castelle C.J."/>
            <person name="Probst A.J."/>
            <person name="Thomas B.C."/>
            <person name="Singh A."/>
            <person name="Wilkins M.J."/>
            <person name="Karaoz U."/>
            <person name="Brodie E.L."/>
            <person name="Williams K.H."/>
            <person name="Hubbard S.S."/>
            <person name="Banfield J.F."/>
        </authorList>
    </citation>
    <scope>NUCLEOTIDE SEQUENCE [LARGE SCALE GENOMIC DNA]</scope>
</reference>
<proteinExistence type="predicted"/>
<keyword evidence="1" id="KW-0472">Membrane</keyword>
<accession>A0A1G1XQ53</accession>
<evidence type="ECO:0000256" key="1">
    <source>
        <dbReference type="SAM" id="Phobius"/>
    </source>
</evidence>
<dbReference type="EMBL" id="MHHZ01000008">
    <property type="protein sequence ID" value="OGY42101.1"/>
    <property type="molecule type" value="Genomic_DNA"/>
</dbReference>
<feature type="transmembrane region" description="Helical" evidence="1">
    <location>
        <begin position="12"/>
        <end position="31"/>
    </location>
</feature>
<name>A0A1G1XQ53_9BACT</name>
<feature type="transmembrane region" description="Helical" evidence="1">
    <location>
        <begin position="86"/>
        <end position="103"/>
    </location>
</feature>
<protein>
    <submittedName>
        <fullName evidence="2">Uncharacterized protein</fullName>
    </submittedName>
</protein>
<evidence type="ECO:0000313" key="3">
    <source>
        <dbReference type="Proteomes" id="UP000176498"/>
    </source>
</evidence>
<keyword evidence="1" id="KW-1133">Transmembrane helix</keyword>
<keyword evidence="1" id="KW-0812">Transmembrane</keyword>
<evidence type="ECO:0000313" key="2">
    <source>
        <dbReference type="EMBL" id="OGY42101.1"/>
    </source>
</evidence>
<comment type="caution">
    <text evidence="2">The sequence shown here is derived from an EMBL/GenBank/DDBJ whole genome shotgun (WGS) entry which is preliminary data.</text>
</comment>